<dbReference type="Proteomes" id="UP001181693">
    <property type="component" value="Unassembled WGS sequence"/>
</dbReference>
<keyword evidence="3" id="KW-1185">Reference proteome</keyword>
<name>A0AAV3AGJ2_PYXAD</name>
<sequence>MHPPAHHDQSPGVILTFKVWLLEVLKLPFSGTFLLTSAGRTGMYSKLQPSTVRVAQDMFDRIEAVTYMWCLYFIPAAALCIRNLITYWIS</sequence>
<evidence type="ECO:0000313" key="2">
    <source>
        <dbReference type="EMBL" id="DBA30481.1"/>
    </source>
</evidence>
<keyword evidence="1" id="KW-1133">Transmembrane helix</keyword>
<evidence type="ECO:0000256" key="1">
    <source>
        <dbReference type="SAM" id="Phobius"/>
    </source>
</evidence>
<reference evidence="2" key="1">
    <citation type="thesis" date="2020" institute="ProQuest LLC" country="789 East Eisenhower Parkway, Ann Arbor, MI, USA">
        <title>Comparative Genomics and Chromosome Evolution.</title>
        <authorList>
            <person name="Mudd A.B."/>
        </authorList>
    </citation>
    <scope>NUCLEOTIDE SEQUENCE</scope>
    <source>
        <strain evidence="2">1538</strain>
        <tissue evidence="2">Blood</tissue>
    </source>
</reference>
<gene>
    <name evidence="2" type="ORF">GDO54_006449</name>
</gene>
<accession>A0AAV3AGJ2</accession>
<keyword evidence="1" id="KW-0812">Transmembrane</keyword>
<proteinExistence type="predicted"/>
<keyword evidence="1" id="KW-0472">Membrane</keyword>
<organism evidence="2 3">
    <name type="scientific">Pyxicephalus adspersus</name>
    <name type="common">African bullfrog</name>
    <dbReference type="NCBI Taxonomy" id="30357"/>
    <lineage>
        <taxon>Eukaryota</taxon>
        <taxon>Metazoa</taxon>
        <taxon>Chordata</taxon>
        <taxon>Craniata</taxon>
        <taxon>Vertebrata</taxon>
        <taxon>Euteleostomi</taxon>
        <taxon>Amphibia</taxon>
        <taxon>Batrachia</taxon>
        <taxon>Anura</taxon>
        <taxon>Neobatrachia</taxon>
        <taxon>Ranoidea</taxon>
        <taxon>Pyxicephalidae</taxon>
        <taxon>Pyxicephalinae</taxon>
        <taxon>Pyxicephalus</taxon>
    </lineage>
</organism>
<evidence type="ECO:0000313" key="3">
    <source>
        <dbReference type="Proteomes" id="UP001181693"/>
    </source>
</evidence>
<dbReference type="AlphaFoldDB" id="A0AAV3AGJ2"/>
<feature type="transmembrane region" description="Helical" evidence="1">
    <location>
        <begin position="64"/>
        <end position="89"/>
    </location>
</feature>
<comment type="caution">
    <text evidence="2">The sequence shown here is derived from an EMBL/GenBank/DDBJ whole genome shotgun (WGS) entry which is preliminary data.</text>
</comment>
<protein>
    <submittedName>
        <fullName evidence="2">Uncharacterized protein</fullName>
    </submittedName>
</protein>
<dbReference type="EMBL" id="DYDO01000002">
    <property type="protein sequence ID" value="DBA30481.1"/>
    <property type="molecule type" value="Genomic_DNA"/>
</dbReference>